<proteinExistence type="predicted"/>
<dbReference type="InterPro" id="IPR052514">
    <property type="entry name" value="SAM-dependent_MTase"/>
</dbReference>
<evidence type="ECO:0000313" key="2">
    <source>
        <dbReference type="EMBL" id="KAK9820820.1"/>
    </source>
</evidence>
<dbReference type="InterPro" id="IPR029063">
    <property type="entry name" value="SAM-dependent_MTases_sf"/>
</dbReference>
<feature type="domain" description="Methyltransferase FkbM" evidence="1">
    <location>
        <begin position="243"/>
        <end position="324"/>
    </location>
</feature>
<gene>
    <name evidence="2" type="ORF">WJX74_008710</name>
</gene>
<organism evidence="2 3">
    <name type="scientific">Apatococcus lobatus</name>
    <dbReference type="NCBI Taxonomy" id="904363"/>
    <lineage>
        <taxon>Eukaryota</taxon>
        <taxon>Viridiplantae</taxon>
        <taxon>Chlorophyta</taxon>
        <taxon>core chlorophytes</taxon>
        <taxon>Trebouxiophyceae</taxon>
        <taxon>Chlorellales</taxon>
        <taxon>Chlorellaceae</taxon>
        <taxon>Apatococcus</taxon>
    </lineage>
</organism>
<dbReference type="Pfam" id="PF05050">
    <property type="entry name" value="Methyltransf_21"/>
    <property type="match status" value="1"/>
</dbReference>
<dbReference type="PANTHER" id="PTHR34203:SF15">
    <property type="entry name" value="SLL1173 PROTEIN"/>
    <property type="match status" value="1"/>
</dbReference>
<sequence length="377" mass="42082">MEGSTNRVYQTQSHKHLQAARHVLEGQQSPHCEHEATMSIAQQWAAARNSAGSSDVYTGCPSSSWMKAYHDVVKTSQVKVIIDIGSNKGYFLMRLLHEFLPALRLTPARVLTTLNQIKPQPDFGWCGDCSDCKMDPQHPEGEQPQQQQSPQQLLDDLQTVQVYSFEPSGPNFNALEHLKRIFFAVDDFSMNTPEAAVHWSIFKMAVANFSGNAWFPADCLKEYCRLKLDGMADDDAELMSSLETVPVITVDEIVAGEILPQGLTTFDVLKMDAQGFDPLLLQGAEATLEAQRPAIVQFKYGYSHAWGQTTLHDVVHQMHQYGYVCYLDGSPTMTRLTGCWHPSFEYKMWGQVVCARAVDAALIQALDNLSFQAQTAA</sequence>
<dbReference type="Gene3D" id="3.40.50.150">
    <property type="entry name" value="Vaccinia Virus protein VP39"/>
    <property type="match status" value="1"/>
</dbReference>
<evidence type="ECO:0000313" key="3">
    <source>
        <dbReference type="Proteomes" id="UP001438707"/>
    </source>
</evidence>
<keyword evidence="3" id="KW-1185">Reference proteome</keyword>
<dbReference type="AlphaFoldDB" id="A0AAW1QHT3"/>
<protein>
    <recommendedName>
        <fullName evidence="1">Methyltransferase FkbM domain-containing protein</fullName>
    </recommendedName>
</protein>
<evidence type="ECO:0000259" key="1">
    <source>
        <dbReference type="Pfam" id="PF05050"/>
    </source>
</evidence>
<dbReference type="EMBL" id="JALJOS010000043">
    <property type="protein sequence ID" value="KAK9820820.1"/>
    <property type="molecule type" value="Genomic_DNA"/>
</dbReference>
<dbReference type="InterPro" id="IPR006342">
    <property type="entry name" value="FkbM_mtfrase"/>
</dbReference>
<name>A0AAW1QHT3_9CHLO</name>
<dbReference type="PANTHER" id="PTHR34203">
    <property type="entry name" value="METHYLTRANSFERASE, FKBM FAMILY PROTEIN"/>
    <property type="match status" value="1"/>
</dbReference>
<comment type="caution">
    <text evidence="2">The sequence shown here is derived from an EMBL/GenBank/DDBJ whole genome shotgun (WGS) entry which is preliminary data.</text>
</comment>
<accession>A0AAW1QHT3</accession>
<dbReference type="Proteomes" id="UP001438707">
    <property type="component" value="Unassembled WGS sequence"/>
</dbReference>
<reference evidence="2 3" key="1">
    <citation type="journal article" date="2024" name="Nat. Commun.">
        <title>Phylogenomics reveals the evolutionary origins of lichenization in chlorophyte algae.</title>
        <authorList>
            <person name="Puginier C."/>
            <person name="Libourel C."/>
            <person name="Otte J."/>
            <person name="Skaloud P."/>
            <person name="Haon M."/>
            <person name="Grisel S."/>
            <person name="Petersen M."/>
            <person name="Berrin J.G."/>
            <person name="Delaux P.M."/>
            <person name="Dal Grande F."/>
            <person name="Keller J."/>
        </authorList>
    </citation>
    <scope>NUCLEOTIDE SEQUENCE [LARGE SCALE GENOMIC DNA]</scope>
    <source>
        <strain evidence="2 3">SAG 2145</strain>
    </source>
</reference>
<dbReference type="SUPFAM" id="SSF53335">
    <property type="entry name" value="S-adenosyl-L-methionine-dependent methyltransferases"/>
    <property type="match status" value="1"/>
</dbReference>